<dbReference type="HOGENOM" id="CLU_090996_1_0_4"/>
<reference evidence="1 2" key="1">
    <citation type="submission" date="2009-02" db="EMBL/GenBank/DDBJ databases">
        <title>The Genome Sequence of Oxalobacter formigenes OXCC13.</title>
        <authorList>
            <consortium name="The Broad Institute Genome Sequencing Platform"/>
            <person name="Ward D."/>
            <person name="Young S.K."/>
            <person name="Kodira C.D."/>
            <person name="Zeng Q."/>
            <person name="Koehrsen M."/>
            <person name="Alvarado L."/>
            <person name="Berlin A."/>
            <person name="Borenstein D."/>
            <person name="Chen Z."/>
            <person name="Engels R."/>
            <person name="Freedman E."/>
            <person name="Gellesch M."/>
            <person name="Goldberg J."/>
            <person name="Griggs A."/>
            <person name="Gujja S."/>
            <person name="Heiman D."/>
            <person name="Hepburn T."/>
            <person name="Howarth C."/>
            <person name="Jen D."/>
            <person name="Larson L."/>
            <person name="Lewis B."/>
            <person name="Mehta T."/>
            <person name="Park D."/>
            <person name="Pearson M."/>
            <person name="Roberts A."/>
            <person name="Saif S."/>
            <person name="Shea T."/>
            <person name="Shenoy N."/>
            <person name="Sisk P."/>
            <person name="Stolte C."/>
            <person name="Sykes S."/>
            <person name="Walk T."/>
            <person name="White J."/>
            <person name="Yandava C."/>
            <person name="Allison M.J."/>
            <person name="Lander E."/>
            <person name="Nusbaum C."/>
            <person name="Galagan J."/>
            <person name="Birren B."/>
        </authorList>
    </citation>
    <scope>NUCLEOTIDE SEQUENCE [LARGE SCALE GENOMIC DNA]</scope>
    <source>
        <strain evidence="1 2">OXCC13</strain>
    </source>
</reference>
<evidence type="ECO:0000313" key="2">
    <source>
        <dbReference type="Proteomes" id="UP000005089"/>
    </source>
</evidence>
<dbReference type="PANTHER" id="PTHR35602">
    <property type="entry name" value="ESTERASE YQIA-RELATED"/>
    <property type="match status" value="1"/>
</dbReference>
<dbReference type="Proteomes" id="UP000005089">
    <property type="component" value="Unassembled WGS sequence"/>
</dbReference>
<accession>C3XBG6</accession>
<sequence length="195" mass="22070">MILYLHGFQSSPQSFKAQLIEDRLKALNGEGEYICPQLFPSPVKSVEIALNLVSGCPSESLAVIGSSLGGFYANWIAEQLQCRAVLLNPVIDPWKIKILGDSPDRSDLRVREWLEFVERYEAELHSIQVRKITNPQRYMLIAAKGDQLLDWQMMQKHYAGANQTIIDGSDHGLSDFEKYLDNVLSFCKIEHSGRT</sequence>
<proteinExistence type="predicted"/>
<dbReference type="STRING" id="847.BRW83_0523"/>
<organism evidence="1 2">
    <name type="scientific">Oxalobacter formigenes OXCC13</name>
    <dbReference type="NCBI Taxonomy" id="556269"/>
    <lineage>
        <taxon>Bacteria</taxon>
        <taxon>Pseudomonadati</taxon>
        <taxon>Pseudomonadota</taxon>
        <taxon>Betaproteobacteria</taxon>
        <taxon>Burkholderiales</taxon>
        <taxon>Oxalobacteraceae</taxon>
        <taxon>Oxalobacter</taxon>
    </lineage>
</organism>
<dbReference type="PANTHER" id="PTHR35602:SF3">
    <property type="entry name" value="ESTERASE YQIA"/>
    <property type="match status" value="1"/>
</dbReference>
<evidence type="ECO:0008006" key="3">
    <source>
        <dbReference type="Google" id="ProtNLM"/>
    </source>
</evidence>
<dbReference type="EMBL" id="GG658170">
    <property type="protein sequence ID" value="EEO30542.1"/>
    <property type="molecule type" value="Genomic_DNA"/>
</dbReference>
<evidence type="ECO:0000313" key="1">
    <source>
        <dbReference type="EMBL" id="EEO30542.1"/>
    </source>
</evidence>
<dbReference type="SUPFAM" id="SSF53474">
    <property type="entry name" value="alpha/beta-Hydrolases"/>
    <property type="match status" value="1"/>
</dbReference>
<gene>
    <name evidence="1" type="ORF">OFBG_01570</name>
</gene>
<keyword evidence="2" id="KW-1185">Reference proteome</keyword>
<dbReference type="RefSeq" id="WP_005881789.1">
    <property type="nucleotide sequence ID" value="NZ_CP019430.1"/>
</dbReference>
<dbReference type="Pfam" id="PF05728">
    <property type="entry name" value="UPF0227"/>
    <property type="match status" value="1"/>
</dbReference>
<dbReference type="ESTHER" id="oxafo-c3xbg6">
    <property type="family name" value="abh_upf00227"/>
</dbReference>
<dbReference type="AlphaFoldDB" id="C3XBG6"/>
<name>C3XBG6_OXAFO</name>
<dbReference type="InterPro" id="IPR008886">
    <property type="entry name" value="UPF0227/Esterase_YqiA"/>
</dbReference>
<dbReference type="InterPro" id="IPR029058">
    <property type="entry name" value="AB_hydrolase_fold"/>
</dbReference>
<protein>
    <recommendedName>
        <fullName evidence="3">Esterase YqiA</fullName>
    </recommendedName>
</protein>
<dbReference type="OrthoDB" id="9814831at2"/>
<dbReference type="eggNOG" id="COG3150">
    <property type="taxonomic scope" value="Bacteria"/>
</dbReference>
<dbReference type="GeneID" id="77134433"/>
<dbReference type="Gene3D" id="3.40.50.1820">
    <property type="entry name" value="alpha/beta hydrolase"/>
    <property type="match status" value="1"/>
</dbReference>